<feature type="compositionally biased region" description="Polar residues" evidence="1">
    <location>
        <begin position="21"/>
        <end position="41"/>
    </location>
</feature>
<accession>A0A0E3WZX3</accession>
<dbReference type="Proteomes" id="UP000033048">
    <property type="component" value="Chromosome"/>
</dbReference>
<organism evidence="2 3">
    <name type="scientific">Methanococcoides methylutens MM1</name>
    <dbReference type="NCBI Taxonomy" id="1434104"/>
    <lineage>
        <taxon>Archaea</taxon>
        <taxon>Methanobacteriati</taxon>
        <taxon>Methanobacteriota</taxon>
        <taxon>Stenosarchaea group</taxon>
        <taxon>Methanomicrobia</taxon>
        <taxon>Methanosarcinales</taxon>
        <taxon>Methanosarcinaceae</taxon>
        <taxon>Methanococcoides</taxon>
    </lineage>
</organism>
<dbReference type="KEGG" id="mmet:MCMEM_1361"/>
<proteinExistence type="predicted"/>
<dbReference type="GeneID" id="24893908"/>
<dbReference type="AlphaFoldDB" id="A0A0E3WZX3"/>
<dbReference type="EMBL" id="CP009518">
    <property type="protein sequence ID" value="AKB85414.1"/>
    <property type="molecule type" value="Genomic_DNA"/>
</dbReference>
<evidence type="ECO:0000313" key="2">
    <source>
        <dbReference type="EMBL" id="AKB85414.1"/>
    </source>
</evidence>
<evidence type="ECO:0000256" key="1">
    <source>
        <dbReference type="SAM" id="MobiDB-lite"/>
    </source>
</evidence>
<dbReference type="HOGENOM" id="CLU_768623_0_0_2"/>
<dbReference type="OrthoDB" id="142779at2157"/>
<sequence>MDKISPPNINEVPGKGWEQGINKNNINRPTQTGHNTNIPSPTSDCKVKGAILNAVLDGANTCADIRSKVPHVNYGSLRTSLYRYCKYGYLRKVDGKPYRYMLTPKGMEHAANPFLYRENFYAKIEGFIDNKVEEEITNLLQDPWIIERIASEYPSQAETIYKTLTRQIPVPTRDKILEDEGVDIEKNVVHTEKSKREKELVEENLKLRRIIASQRVPFVEVKSPKPPESPKTLQTNENRYNVMKDYLKKQLRKKFFDFSEVPFYPYKVIGSSSMSELAKNKLKGGEVAIYDDRTAAEMVQKGLIRKLTAKEIEECGFFLRQRPEGFYIFSKVFPLKKLIFKSEQIPKKPKKEVRIVPPSK</sequence>
<feature type="region of interest" description="Disordered" evidence="1">
    <location>
        <begin position="1"/>
        <end position="41"/>
    </location>
</feature>
<keyword evidence="3" id="KW-1185">Reference proteome</keyword>
<evidence type="ECO:0000313" key="3">
    <source>
        <dbReference type="Proteomes" id="UP000033048"/>
    </source>
</evidence>
<name>A0A0E3WZX3_METMT</name>
<gene>
    <name evidence="2" type="ORF">MCMEM_1361</name>
</gene>
<dbReference type="RefSeq" id="WP_156146044.1">
    <property type="nucleotide sequence ID" value="NZ_CP009518.1"/>
</dbReference>
<protein>
    <submittedName>
        <fullName evidence="2">Uncharacterized protein</fullName>
    </submittedName>
</protein>
<reference evidence="2 3" key="1">
    <citation type="submission" date="2014-07" db="EMBL/GenBank/DDBJ databases">
        <title>Methanogenic archaea and the global carbon cycle.</title>
        <authorList>
            <person name="Henriksen J.R."/>
            <person name="Luke J."/>
            <person name="Reinhart S."/>
            <person name="Benedict M.N."/>
            <person name="Youngblut N.D."/>
            <person name="Metcalf M.E."/>
            <person name="Whitaker R.J."/>
            <person name="Metcalf W.W."/>
        </authorList>
    </citation>
    <scope>NUCLEOTIDE SEQUENCE [LARGE SCALE GENOMIC DNA]</scope>
    <source>
        <strain evidence="2 3">MM1</strain>
    </source>
</reference>